<keyword evidence="7" id="KW-0675">Receptor</keyword>
<dbReference type="GO" id="GO:0015276">
    <property type="term" value="F:ligand-gated monoatomic ion channel activity"/>
    <property type="evidence" value="ECO:0007669"/>
    <property type="project" value="InterPro"/>
</dbReference>
<keyword evidence="2" id="KW-0813">Transport</keyword>
<evidence type="ECO:0000256" key="7">
    <source>
        <dbReference type="ARBA" id="ARBA00023170"/>
    </source>
</evidence>
<evidence type="ECO:0000256" key="9">
    <source>
        <dbReference type="ARBA" id="ARBA00023286"/>
    </source>
</evidence>
<gene>
    <name evidence="14" type="primary">20197030</name>
    <name evidence="13" type="ORF">HELRODRAFT_149492</name>
</gene>
<dbReference type="InterPro" id="IPR019594">
    <property type="entry name" value="Glu/Gly-bd"/>
</dbReference>
<dbReference type="STRING" id="6412.T1EKD0"/>
<dbReference type="InterPro" id="IPR001320">
    <property type="entry name" value="Iontro_rcpt_C"/>
</dbReference>
<keyword evidence="10" id="KW-0407">Ion channel</keyword>
<evidence type="ECO:0000256" key="2">
    <source>
        <dbReference type="ARBA" id="ARBA00022448"/>
    </source>
</evidence>
<dbReference type="GO" id="GO:0016020">
    <property type="term" value="C:membrane"/>
    <property type="evidence" value="ECO:0007669"/>
    <property type="project" value="UniProtKB-SubCell"/>
</dbReference>
<dbReference type="Proteomes" id="UP000015101">
    <property type="component" value="Unassembled WGS sequence"/>
</dbReference>
<dbReference type="PANTHER" id="PTHR18966">
    <property type="entry name" value="IONOTROPIC GLUTAMATE RECEPTOR"/>
    <property type="match status" value="1"/>
</dbReference>
<evidence type="ECO:0000313" key="13">
    <source>
        <dbReference type="EMBL" id="ESO00302.1"/>
    </source>
</evidence>
<protein>
    <recommendedName>
        <fullName evidence="16">Ionotropic glutamate receptor L-glutamate and glycine-binding domain-containing protein</fullName>
    </recommendedName>
</protein>
<dbReference type="EnsemblMetazoa" id="HelroT149492">
    <property type="protein sequence ID" value="HelroP149492"/>
    <property type="gene ID" value="HelroG149492"/>
</dbReference>
<evidence type="ECO:0000256" key="3">
    <source>
        <dbReference type="ARBA" id="ARBA00022692"/>
    </source>
</evidence>
<dbReference type="eggNOG" id="KOG1054">
    <property type="taxonomic scope" value="Eukaryota"/>
</dbReference>
<dbReference type="AlphaFoldDB" id="T1EKD0"/>
<dbReference type="SMART" id="SM00918">
    <property type="entry name" value="Lig_chan-Glu_bd"/>
    <property type="match status" value="1"/>
</dbReference>
<evidence type="ECO:0000256" key="8">
    <source>
        <dbReference type="ARBA" id="ARBA00023180"/>
    </source>
</evidence>
<evidence type="ECO:0000256" key="5">
    <source>
        <dbReference type="ARBA" id="ARBA00023065"/>
    </source>
</evidence>
<dbReference type="InParanoid" id="T1EKD0"/>
<feature type="domain" description="Ionotropic glutamate receptor L-glutamate and glycine-binding" evidence="12">
    <location>
        <begin position="3"/>
        <end position="67"/>
    </location>
</feature>
<dbReference type="SMART" id="SM00079">
    <property type="entry name" value="PBPe"/>
    <property type="match status" value="1"/>
</dbReference>
<dbReference type="EMBL" id="KB096983">
    <property type="protein sequence ID" value="ESO00302.1"/>
    <property type="molecule type" value="Genomic_DNA"/>
</dbReference>
<sequence length="213" mass="24153">ESPFVMLKTKHYHISGNERFEGFLIDVINHILRPLNVDFEIRLASQNKYGKLRNSFFWDGAIGEVHRGTADIAIGPLVVLEEANETIDYTEPYLSLKYSALIAKPTIKDLSKLVESGMTCGMIENSHPYTLFNRSTYEDHKVIFSKMSNAWPGAYVQTRQEGVERARMGNFAFIIDTPIAEFEAGKKPCDLYTTEPFLDVVDYAFIIAKNATL</sequence>
<reference evidence="15" key="1">
    <citation type="submission" date="2012-12" db="EMBL/GenBank/DDBJ databases">
        <authorList>
            <person name="Hellsten U."/>
            <person name="Grimwood J."/>
            <person name="Chapman J.A."/>
            <person name="Shapiro H."/>
            <person name="Aerts A."/>
            <person name="Otillar R.P."/>
            <person name="Terry A.Y."/>
            <person name="Boore J.L."/>
            <person name="Simakov O."/>
            <person name="Marletaz F."/>
            <person name="Cho S.-J."/>
            <person name="Edsinger-Gonzales E."/>
            <person name="Havlak P."/>
            <person name="Kuo D.-H."/>
            <person name="Larsson T."/>
            <person name="Lv J."/>
            <person name="Arendt D."/>
            <person name="Savage R."/>
            <person name="Osoegawa K."/>
            <person name="de Jong P."/>
            <person name="Lindberg D.R."/>
            <person name="Seaver E.C."/>
            <person name="Weisblat D.A."/>
            <person name="Putnam N.H."/>
            <person name="Grigoriev I.V."/>
            <person name="Rokhsar D.S."/>
        </authorList>
    </citation>
    <scope>NUCLEOTIDE SEQUENCE</scope>
</reference>
<organism evidence="14 15">
    <name type="scientific">Helobdella robusta</name>
    <name type="common">Californian leech</name>
    <dbReference type="NCBI Taxonomy" id="6412"/>
    <lineage>
        <taxon>Eukaryota</taxon>
        <taxon>Metazoa</taxon>
        <taxon>Spiralia</taxon>
        <taxon>Lophotrochozoa</taxon>
        <taxon>Annelida</taxon>
        <taxon>Clitellata</taxon>
        <taxon>Hirudinea</taxon>
        <taxon>Rhynchobdellida</taxon>
        <taxon>Glossiphoniidae</taxon>
        <taxon>Helobdella</taxon>
    </lineage>
</organism>
<dbReference type="RefSeq" id="XP_009021736.1">
    <property type="nucleotide sequence ID" value="XM_009023488.1"/>
</dbReference>
<dbReference type="SUPFAM" id="SSF53850">
    <property type="entry name" value="Periplasmic binding protein-like II"/>
    <property type="match status" value="1"/>
</dbReference>
<proteinExistence type="predicted"/>
<reference evidence="13 15" key="2">
    <citation type="journal article" date="2013" name="Nature">
        <title>Insights into bilaterian evolution from three spiralian genomes.</title>
        <authorList>
            <person name="Simakov O."/>
            <person name="Marletaz F."/>
            <person name="Cho S.J."/>
            <person name="Edsinger-Gonzales E."/>
            <person name="Havlak P."/>
            <person name="Hellsten U."/>
            <person name="Kuo D.H."/>
            <person name="Larsson T."/>
            <person name="Lv J."/>
            <person name="Arendt D."/>
            <person name="Savage R."/>
            <person name="Osoegawa K."/>
            <person name="de Jong P."/>
            <person name="Grimwood J."/>
            <person name="Chapman J.A."/>
            <person name="Shapiro H."/>
            <person name="Aerts A."/>
            <person name="Otillar R.P."/>
            <person name="Terry A.Y."/>
            <person name="Boore J.L."/>
            <person name="Grigoriev I.V."/>
            <person name="Lindberg D.R."/>
            <person name="Seaver E.C."/>
            <person name="Weisblat D.A."/>
            <person name="Putnam N.H."/>
            <person name="Rokhsar D.S."/>
        </authorList>
    </citation>
    <scope>NUCLEOTIDE SEQUENCE</scope>
</reference>
<dbReference type="GeneID" id="20197030"/>
<evidence type="ECO:0000256" key="4">
    <source>
        <dbReference type="ARBA" id="ARBA00022989"/>
    </source>
</evidence>
<keyword evidence="3" id="KW-0812">Transmembrane</keyword>
<keyword evidence="5" id="KW-0406">Ion transport</keyword>
<name>T1EKD0_HELRO</name>
<evidence type="ECO:0000259" key="12">
    <source>
        <dbReference type="SMART" id="SM00918"/>
    </source>
</evidence>
<comment type="subcellular location">
    <subcellularLocation>
        <location evidence="1">Membrane</location>
        <topology evidence="1">Multi-pass membrane protein</topology>
    </subcellularLocation>
</comment>
<keyword evidence="9" id="KW-1071">Ligand-gated ion channel</keyword>
<keyword evidence="8" id="KW-0325">Glycoprotein</keyword>
<dbReference type="KEGG" id="hro:HELRODRAFT_149492"/>
<keyword evidence="4" id="KW-1133">Transmembrane helix</keyword>
<evidence type="ECO:0000313" key="14">
    <source>
        <dbReference type="EnsemblMetazoa" id="HelroP149492"/>
    </source>
</evidence>
<dbReference type="OrthoDB" id="6274770at2759"/>
<accession>T1EKD0</accession>
<evidence type="ECO:0008006" key="16">
    <source>
        <dbReference type="Google" id="ProtNLM"/>
    </source>
</evidence>
<feature type="domain" description="Ionotropic glutamate receptor C-terminal" evidence="11">
    <location>
        <begin position="1"/>
        <end position="213"/>
    </location>
</feature>
<evidence type="ECO:0000256" key="1">
    <source>
        <dbReference type="ARBA" id="ARBA00004141"/>
    </source>
</evidence>
<keyword evidence="6" id="KW-0472">Membrane</keyword>
<evidence type="ECO:0000256" key="10">
    <source>
        <dbReference type="ARBA" id="ARBA00023303"/>
    </source>
</evidence>
<dbReference type="CTD" id="20197030"/>
<evidence type="ECO:0000256" key="6">
    <source>
        <dbReference type="ARBA" id="ARBA00023136"/>
    </source>
</evidence>
<reference evidence="14" key="3">
    <citation type="submission" date="2015-06" db="UniProtKB">
        <authorList>
            <consortium name="EnsemblMetazoa"/>
        </authorList>
    </citation>
    <scope>IDENTIFICATION</scope>
</reference>
<dbReference type="EMBL" id="AMQM01005564">
    <property type="status" value="NOT_ANNOTATED_CDS"/>
    <property type="molecule type" value="Genomic_DNA"/>
</dbReference>
<evidence type="ECO:0000313" key="15">
    <source>
        <dbReference type="Proteomes" id="UP000015101"/>
    </source>
</evidence>
<evidence type="ECO:0000259" key="11">
    <source>
        <dbReference type="SMART" id="SM00079"/>
    </source>
</evidence>
<dbReference type="Pfam" id="PF10613">
    <property type="entry name" value="Lig_chan-Glu_bd"/>
    <property type="match status" value="1"/>
</dbReference>
<dbReference type="InterPro" id="IPR015683">
    <property type="entry name" value="Ionotropic_Glu_rcpt"/>
</dbReference>
<dbReference type="Gene3D" id="3.40.190.10">
    <property type="entry name" value="Periplasmic binding protein-like II"/>
    <property type="match status" value="2"/>
</dbReference>
<dbReference type="HOGENOM" id="CLU_069973_0_0_1"/>
<keyword evidence="15" id="KW-1185">Reference proteome</keyword>